<protein>
    <submittedName>
        <fullName evidence="4">Glycosyltransferase family 4 protein</fullName>
    </submittedName>
</protein>
<keyword evidence="5" id="KW-1185">Reference proteome</keyword>
<keyword evidence="1" id="KW-0808">Transferase</keyword>
<reference evidence="4" key="1">
    <citation type="submission" date="2020-12" db="EMBL/GenBank/DDBJ databases">
        <title>Clostridium thailandense sp. nov., a novel acetogenic bacterium isolated from peat land soil in Thailand.</title>
        <authorList>
            <person name="Chaikitkaew S."/>
            <person name="Birkeland N.K."/>
        </authorList>
    </citation>
    <scope>NUCLEOTIDE SEQUENCE</scope>
    <source>
        <strain evidence="4">PL3</strain>
    </source>
</reference>
<dbReference type="AlphaFoldDB" id="A0A949X2N2"/>
<feature type="domain" description="Glycosyl transferase family 1" evidence="2">
    <location>
        <begin position="190"/>
        <end position="348"/>
    </location>
</feature>
<dbReference type="GO" id="GO:0009103">
    <property type="term" value="P:lipopolysaccharide biosynthetic process"/>
    <property type="evidence" value="ECO:0007669"/>
    <property type="project" value="TreeGrafter"/>
</dbReference>
<evidence type="ECO:0000313" key="5">
    <source>
        <dbReference type="Proteomes" id="UP000694308"/>
    </source>
</evidence>
<feature type="domain" description="Glycosyltransferase subfamily 4-like N-terminal" evidence="3">
    <location>
        <begin position="12"/>
        <end position="179"/>
    </location>
</feature>
<name>A0A949X2N2_9CLOT</name>
<evidence type="ECO:0000313" key="4">
    <source>
        <dbReference type="EMBL" id="MBV7271533.1"/>
    </source>
</evidence>
<evidence type="ECO:0000256" key="1">
    <source>
        <dbReference type="ARBA" id="ARBA00022679"/>
    </source>
</evidence>
<dbReference type="EMBL" id="JAEEGC010000006">
    <property type="protein sequence ID" value="MBV7271533.1"/>
    <property type="molecule type" value="Genomic_DNA"/>
</dbReference>
<organism evidence="4 5">
    <name type="scientific">Clostridium thailandense</name>
    <dbReference type="NCBI Taxonomy" id="2794346"/>
    <lineage>
        <taxon>Bacteria</taxon>
        <taxon>Bacillati</taxon>
        <taxon>Bacillota</taxon>
        <taxon>Clostridia</taxon>
        <taxon>Eubacteriales</taxon>
        <taxon>Clostridiaceae</taxon>
        <taxon>Clostridium</taxon>
    </lineage>
</organism>
<dbReference type="PANTHER" id="PTHR46401:SF2">
    <property type="entry name" value="GLYCOSYLTRANSFERASE WBBK-RELATED"/>
    <property type="match status" value="1"/>
</dbReference>
<dbReference type="Pfam" id="PF00534">
    <property type="entry name" value="Glycos_transf_1"/>
    <property type="match status" value="1"/>
</dbReference>
<comment type="caution">
    <text evidence="4">The sequence shown here is derived from an EMBL/GenBank/DDBJ whole genome shotgun (WGS) entry which is preliminary data.</text>
</comment>
<proteinExistence type="predicted"/>
<dbReference type="PANTHER" id="PTHR46401">
    <property type="entry name" value="GLYCOSYLTRANSFERASE WBBK-RELATED"/>
    <property type="match status" value="1"/>
</dbReference>
<sequence length="371" mass="42255">MIGHKRIPSREGGIEVVVEELSIRLAKLGHKVTAYNRKGHHVSGKEFDDRSSNDQLKEYKKVRIETVPTIEGKGFAALTSSFLGTLEALFGHYDCIHYHAEGPSVMLVIPHIFRIRTIVTIHGLDWQRSKWGGFAAWYLKLGEKIAARYADEVIVLSKNVQQYFKDTYGRETIFIPNGISKPEIKETELIEKQWKLKKDEYILFLGRIVPEKGIQYLIDAYKNVNTSKKLIIAGGSSDTDTFMSEIKEKAKSDDRIIFTGFVEGEVLQQLYSNAYTYVLPSDLEGMPISLLEAMSYGNCCVVSDIPECTEVVQDKAVVFKKGNICDLKEKLEWLCDNYSIVNKYKAEASNFICNKYSWDDVVLSTIQLYRN</sequence>
<evidence type="ECO:0000259" key="2">
    <source>
        <dbReference type="Pfam" id="PF00534"/>
    </source>
</evidence>
<dbReference type="GO" id="GO:0016757">
    <property type="term" value="F:glycosyltransferase activity"/>
    <property type="evidence" value="ECO:0007669"/>
    <property type="project" value="InterPro"/>
</dbReference>
<evidence type="ECO:0000259" key="3">
    <source>
        <dbReference type="Pfam" id="PF13439"/>
    </source>
</evidence>
<dbReference type="Pfam" id="PF13439">
    <property type="entry name" value="Glyco_transf_4"/>
    <property type="match status" value="1"/>
</dbReference>
<dbReference type="CDD" id="cd03801">
    <property type="entry name" value="GT4_PimA-like"/>
    <property type="match status" value="1"/>
</dbReference>
<accession>A0A949X2N2</accession>
<dbReference type="InterPro" id="IPR001296">
    <property type="entry name" value="Glyco_trans_1"/>
</dbReference>
<dbReference type="InterPro" id="IPR028098">
    <property type="entry name" value="Glyco_trans_4-like_N"/>
</dbReference>
<dbReference type="Proteomes" id="UP000694308">
    <property type="component" value="Unassembled WGS sequence"/>
</dbReference>
<gene>
    <name evidence="4" type="ORF">I6U48_01190</name>
</gene>